<keyword evidence="2" id="KW-1185">Reference proteome</keyword>
<gene>
    <name evidence="1" type="ORF">PanWU01x14_009280</name>
</gene>
<evidence type="ECO:0000313" key="2">
    <source>
        <dbReference type="Proteomes" id="UP000237105"/>
    </source>
</evidence>
<dbReference type="Proteomes" id="UP000237105">
    <property type="component" value="Unassembled WGS sequence"/>
</dbReference>
<reference evidence="2" key="1">
    <citation type="submission" date="2016-06" db="EMBL/GenBank/DDBJ databases">
        <title>Parallel loss of symbiosis genes in relatives of nitrogen-fixing non-legume Parasponia.</title>
        <authorList>
            <person name="Van Velzen R."/>
            <person name="Holmer R."/>
            <person name="Bu F."/>
            <person name="Rutten L."/>
            <person name="Van Zeijl A."/>
            <person name="Liu W."/>
            <person name="Santuari L."/>
            <person name="Cao Q."/>
            <person name="Sharma T."/>
            <person name="Shen D."/>
            <person name="Roswanjaya Y."/>
            <person name="Wardhani T."/>
            <person name="Kalhor M.S."/>
            <person name="Jansen J."/>
            <person name="Van den Hoogen J."/>
            <person name="Gungor B."/>
            <person name="Hartog M."/>
            <person name="Hontelez J."/>
            <person name="Verver J."/>
            <person name="Yang W.-C."/>
            <person name="Schijlen E."/>
            <person name="Repin R."/>
            <person name="Schilthuizen M."/>
            <person name="Schranz E."/>
            <person name="Heidstra R."/>
            <person name="Miyata K."/>
            <person name="Fedorova E."/>
            <person name="Kohlen W."/>
            <person name="Bisseling T."/>
            <person name="Smit S."/>
            <person name="Geurts R."/>
        </authorList>
    </citation>
    <scope>NUCLEOTIDE SEQUENCE [LARGE SCALE GENOMIC DNA]</scope>
    <source>
        <strain evidence="2">cv. WU1-14</strain>
    </source>
</reference>
<comment type="caution">
    <text evidence="1">The sequence shown here is derived from an EMBL/GenBank/DDBJ whole genome shotgun (WGS) entry which is preliminary data.</text>
</comment>
<organism evidence="1 2">
    <name type="scientific">Parasponia andersonii</name>
    <name type="common">Sponia andersonii</name>
    <dbReference type="NCBI Taxonomy" id="3476"/>
    <lineage>
        <taxon>Eukaryota</taxon>
        <taxon>Viridiplantae</taxon>
        <taxon>Streptophyta</taxon>
        <taxon>Embryophyta</taxon>
        <taxon>Tracheophyta</taxon>
        <taxon>Spermatophyta</taxon>
        <taxon>Magnoliopsida</taxon>
        <taxon>eudicotyledons</taxon>
        <taxon>Gunneridae</taxon>
        <taxon>Pentapetalae</taxon>
        <taxon>rosids</taxon>
        <taxon>fabids</taxon>
        <taxon>Rosales</taxon>
        <taxon>Cannabaceae</taxon>
        <taxon>Parasponia</taxon>
    </lineage>
</organism>
<evidence type="ECO:0000313" key="1">
    <source>
        <dbReference type="EMBL" id="PON79696.1"/>
    </source>
</evidence>
<accession>A0A2P5E2C5</accession>
<dbReference type="AlphaFoldDB" id="A0A2P5E2C5"/>
<feature type="non-terminal residue" evidence="1">
    <location>
        <position position="1"/>
    </location>
</feature>
<dbReference type="OrthoDB" id="10444472at2759"/>
<proteinExistence type="predicted"/>
<name>A0A2P5E2C5_PARAD</name>
<sequence length="90" mass="10628">LCCFRGPEPNNLYSYINLSFWLFKSCTVLLPPYLFQDEIFKSKKESGSKEERGIFHGFILLLHLSLRYSSSNQERESLGSFPVWREFELL</sequence>
<dbReference type="EMBL" id="JXTB01000003">
    <property type="protein sequence ID" value="PON79696.1"/>
    <property type="molecule type" value="Genomic_DNA"/>
</dbReference>
<protein>
    <submittedName>
        <fullName evidence="1">Uncharacterized protein</fullName>
    </submittedName>
</protein>